<name>A0A238K652_9RHOB</name>
<sequence>MRPLFALSALLLAAGPALAQDTVGFDLSSFGKVVLSRNQVAAGDIVNEVAFEAYNNEFISAYSPNSFFARIGRSVGRLDVATDTGVFPCTAFLVDDDLIMTNNHCVPGILDNPKAKATTIVGVQFVLGYTHEGVTEGTRRYTVDPTPVETSKDLDYTLLRVLGDKPGQDFGTLALAALTPNDNDPYLIIGHPMGESQRISREKCRANSPALSDGQLLHTCDTLPGNSGSPVIDADTRRVIGLHHAGSANNSVNYAIPMTRILANSALLAALVPPADTGPATTAPDPEAQAITRLSQALAILDTDERLIALETLVLEVPGTSAARTAGQLIAALQKPNPEPEQPRGPAALADRMAENAEVQACDRIAGDMYHPDRAAGLMLQPGVRFDDIDAEPGIAACLAALDAFPNHPRLTAFLAEALTAAKRYDEALPIYRAAAEAGDPIGQAGLGVAYLQGNGVDIDYAAAHDWLSRATDLGYPIAESGLGEIYRHGLGVPASETLALAHIMAAAERDYYYAQKQLGDMYARGEIVEKSPETAAYWYAKSAAQNFAEAQYALGTLYAEGLGVTRSDAAAAELFRLAAEQGHAPAQLMLANIHVSGRGVVKSYETAAKWFTAAADQGDPAAQYNLANLHAAGLGVDKSLETAVALYTQSAEQGYAFAQEALGTHYLQGLGVAQSDSDAALWYGRAAAQGLKNSLVTLGWMHETGRGMDKDADKAADFYLRSLAAGSPWAAERRAGDWPRDTVFALQRALSAKGVYSGGITGQVGPQTQEAMRALLPR</sequence>
<dbReference type="PRINTS" id="PR00839">
    <property type="entry name" value="V8PROTEASE"/>
</dbReference>
<dbReference type="InterPro" id="IPR011990">
    <property type="entry name" value="TPR-like_helical_dom_sf"/>
</dbReference>
<dbReference type="InterPro" id="IPR043504">
    <property type="entry name" value="Peptidase_S1_PA_chymotrypsin"/>
</dbReference>
<dbReference type="SUPFAM" id="SSF81901">
    <property type="entry name" value="HCP-like"/>
    <property type="match status" value="2"/>
</dbReference>
<dbReference type="RefSeq" id="WP_094020399.1">
    <property type="nucleotide sequence ID" value="NZ_FXYF01000003.1"/>
</dbReference>
<dbReference type="InterPro" id="IPR006597">
    <property type="entry name" value="Sel1-like"/>
</dbReference>
<feature type="chain" id="PRO_5011832166" description="Serine protease" evidence="6">
    <location>
        <begin position="20"/>
        <end position="779"/>
    </location>
</feature>
<evidence type="ECO:0000313" key="8">
    <source>
        <dbReference type="Proteomes" id="UP000207598"/>
    </source>
</evidence>
<proteinExistence type="inferred from homology"/>
<dbReference type="Proteomes" id="UP000207598">
    <property type="component" value="Unassembled WGS sequence"/>
</dbReference>
<feature type="signal peptide" evidence="6">
    <location>
        <begin position="1"/>
        <end position="19"/>
    </location>
</feature>
<dbReference type="PANTHER" id="PTHR11102:SF160">
    <property type="entry name" value="ERAD-ASSOCIATED E3 UBIQUITIN-PROTEIN LIGASE COMPONENT HRD3"/>
    <property type="match status" value="1"/>
</dbReference>
<dbReference type="GO" id="GO:0008236">
    <property type="term" value="F:serine-type peptidase activity"/>
    <property type="evidence" value="ECO:0007669"/>
    <property type="project" value="UniProtKB-KW"/>
</dbReference>
<dbReference type="SUPFAM" id="SSF50494">
    <property type="entry name" value="Trypsin-like serine proteases"/>
    <property type="match status" value="1"/>
</dbReference>
<protein>
    <recommendedName>
        <fullName evidence="6">Serine protease</fullName>
        <ecNumber evidence="6">3.4.21.-</ecNumber>
    </recommendedName>
</protein>
<dbReference type="EMBL" id="FXYF01000003">
    <property type="protein sequence ID" value="SMX38391.1"/>
    <property type="molecule type" value="Genomic_DNA"/>
</dbReference>
<organism evidence="7 8">
    <name type="scientific">Maliponia aquimaris</name>
    <dbReference type="NCBI Taxonomy" id="1673631"/>
    <lineage>
        <taxon>Bacteria</taxon>
        <taxon>Pseudomonadati</taxon>
        <taxon>Pseudomonadota</taxon>
        <taxon>Alphaproteobacteria</taxon>
        <taxon>Rhodobacterales</taxon>
        <taxon>Paracoccaceae</taxon>
        <taxon>Maliponia</taxon>
    </lineage>
</organism>
<gene>
    <name evidence="7" type="primary">hcpC_1</name>
    <name evidence="7" type="ORF">MAA8898_01569</name>
</gene>
<dbReference type="Pfam" id="PF13365">
    <property type="entry name" value="Trypsin_2"/>
    <property type="match status" value="1"/>
</dbReference>
<dbReference type="Pfam" id="PF08238">
    <property type="entry name" value="Sel1"/>
    <property type="match status" value="8"/>
</dbReference>
<evidence type="ECO:0000313" key="7">
    <source>
        <dbReference type="EMBL" id="SMX38391.1"/>
    </source>
</evidence>
<dbReference type="InterPro" id="IPR008256">
    <property type="entry name" value="Peptidase_S1B"/>
</dbReference>
<dbReference type="SMART" id="SM00671">
    <property type="entry name" value="SEL1"/>
    <property type="match status" value="8"/>
</dbReference>
<keyword evidence="5 6" id="KW-0720">Serine protease</keyword>
<accession>A0A238K652</accession>
<reference evidence="7 8" key="1">
    <citation type="submission" date="2017-05" db="EMBL/GenBank/DDBJ databases">
        <authorList>
            <person name="Song R."/>
            <person name="Chenine A.L."/>
            <person name="Ruprecht R.M."/>
        </authorList>
    </citation>
    <scope>NUCLEOTIDE SEQUENCE [LARGE SCALE GENOMIC DNA]</scope>
    <source>
        <strain evidence="7 8">CECT 8898</strain>
    </source>
</reference>
<keyword evidence="2 6" id="KW-0645">Protease</keyword>
<evidence type="ECO:0000256" key="5">
    <source>
        <dbReference type="ARBA" id="ARBA00022825"/>
    </source>
</evidence>
<keyword evidence="3 6" id="KW-0732">Signal</keyword>
<evidence type="ECO:0000256" key="4">
    <source>
        <dbReference type="ARBA" id="ARBA00022801"/>
    </source>
</evidence>
<dbReference type="EC" id="3.4.21.-" evidence="6"/>
<evidence type="ECO:0000256" key="2">
    <source>
        <dbReference type="ARBA" id="ARBA00022670"/>
    </source>
</evidence>
<dbReference type="Gene3D" id="2.40.10.10">
    <property type="entry name" value="Trypsin-like serine proteases"/>
    <property type="match status" value="2"/>
</dbReference>
<dbReference type="OrthoDB" id="5321503at2"/>
<evidence type="ECO:0000256" key="6">
    <source>
        <dbReference type="RuleBase" id="RU004296"/>
    </source>
</evidence>
<dbReference type="InterPro" id="IPR050767">
    <property type="entry name" value="Sel1_AlgK"/>
</dbReference>
<keyword evidence="4 6" id="KW-0378">Hydrolase</keyword>
<dbReference type="AlphaFoldDB" id="A0A238K652"/>
<dbReference type="InterPro" id="IPR009003">
    <property type="entry name" value="Peptidase_S1_PA"/>
</dbReference>
<comment type="similarity">
    <text evidence="1 6">Belongs to the peptidase S1B family.</text>
</comment>
<dbReference type="Gene3D" id="1.25.40.10">
    <property type="entry name" value="Tetratricopeptide repeat domain"/>
    <property type="match status" value="2"/>
</dbReference>
<evidence type="ECO:0000256" key="3">
    <source>
        <dbReference type="ARBA" id="ARBA00022729"/>
    </source>
</evidence>
<keyword evidence="8" id="KW-1185">Reference proteome</keyword>
<dbReference type="PANTHER" id="PTHR11102">
    <property type="entry name" value="SEL-1-LIKE PROTEIN"/>
    <property type="match status" value="1"/>
</dbReference>
<evidence type="ECO:0000256" key="1">
    <source>
        <dbReference type="ARBA" id="ARBA00008764"/>
    </source>
</evidence>
<dbReference type="GO" id="GO:0006508">
    <property type="term" value="P:proteolysis"/>
    <property type="evidence" value="ECO:0007669"/>
    <property type="project" value="UniProtKB-KW"/>
</dbReference>